<dbReference type="SMART" id="SM00065">
    <property type="entry name" value="GAF"/>
    <property type="match status" value="1"/>
</dbReference>
<dbReference type="AlphaFoldDB" id="A0A365PUU8"/>
<reference evidence="3 6" key="2">
    <citation type="submission" date="2021-06" db="EMBL/GenBank/DDBJ databases">
        <title>Microbial metabolic specificity influences pelagic lipid remineralization.</title>
        <authorList>
            <person name="Behrendt L."/>
            <person name="Hunter J.E."/>
            <person name="Alcolombri U."/>
            <person name="Smriga S."/>
            <person name="Mincer T."/>
            <person name="Lowenstein D.P."/>
            <person name="Peaudecerf F.J."/>
            <person name="Fernandez V.I."/>
            <person name="Fredricks H."/>
            <person name="Almblad H."/>
            <person name="Harrison J.J."/>
            <person name="Stocker R."/>
            <person name="Van Mooy B.A.S."/>
        </authorList>
    </citation>
    <scope>NUCLEOTIDE SEQUENCE [LARGE SCALE GENOMIC DNA]</scope>
    <source>
        <strain evidence="3 6">A252</strain>
    </source>
</reference>
<dbReference type="SUPFAM" id="SSF55781">
    <property type="entry name" value="GAF domain-like"/>
    <property type="match status" value="1"/>
</dbReference>
<dbReference type="CDD" id="cd00077">
    <property type="entry name" value="HDc"/>
    <property type="match status" value="1"/>
</dbReference>
<name>A0A365PUU8_9GAMM</name>
<keyword evidence="1" id="KW-0472">Membrane</keyword>
<dbReference type="EMBL" id="QNTV01000006">
    <property type="protein sequence ID" value="RBA58794.1"/>
    <property type="molecule type" value="Genomic_DNA"/>
</dbReference>
<feature type="domain" description="HD-GYP" evidence="2">
    <location>
        <begin position="470"/>
        <end position="677"/>
    </location>
</feature>
<keyword evidence="6" id="KW-1185">Reference proteome</keyword>
<evidence type="ECO:0000313" key="3">
    <source>
        <dbReference type="EMBL" id="QWV17495.1"/>
    </source>
</evidence>
<dbReference type="PROSITE" id="PS51832">
    <property type="entry name" value="HD_GYP"/>
    <property type="match status" value="1"/>
</dbReference>
<dbReference type="InterPro" id="IPR003018">
    <property type="entry name" value="GAF"/>
</dbReference>
<evidence type="ECO:0000259" key="2">
    <source>
        <dbReference type="PROSITE" id="PS51832"/>
    </source>
</evidence>
<dbReference type="Gene3D" id="3.30.450.40">
    <property type="match status" value="1"/>
</dbReference>
<dbReference type="InterPro" id="IPR037522">
    <property type="entry name" value="HD_GYP_dom"/>
</dbReference>
<feature type="transmembrane region" description="Helical" evidence="1">
    <location>
        <begin position="12"/>
        <end position="32"/>
    </location>
</feature>
<dbReference type="Pfam" id="PF13487">
    <property type="entry name" value="HD_5"/>
    <property type="match status" value="1"/>
</dbReference>
<dbReference type="EMBL" id="CP076683">
    <property type="protein sequence ID" value="QWV17495.1"/>
    <property type="molecule type" value="Genomic_DNA"/>
</dbReference>
<proteinExistence type="predicted"/>
<protein>
    <submittedName>
        <fullName evidence="4">Diguanylate cyclase</fullName>
    </submittedName>
    <submittedName>
        <fullName evidence="3">GAF domain-containing protein</fullName>
    </submittedName>
</protein>
<evidence type="ECO:0000313" key="6">
    <source>
        <dbReference type="Proteomes" id="UP000683436"/>
    </source>
</evidence>
<dbReference type="InterPro" id="IPR029016">
    <property type="entry name" value="GAF-like_dom_sf"/>
</dbReference>
<dbReference type="RefSeq" id="WP_128120210.1">
    <property type="nucleotide sequence ID" value="NZ_CP076683.1"/>
</dbReference>
<organism evidence="4 5">
    <name type="scientific">Stutzerimonas zhaodongensis</name>
    <dbReference type="NCBI Taxonomy" id="1176257"/>
    <lineage>
        <taxon>Bacteria</taxon>
        <taxon>Pseudomonadati</taxon>
        <taxon>Pseudomonadota</taxon>
        <taxon>Gammaproteobacteria</taxon>
        <taxon>Pseudomonadales</taxon>
        <taxon>Pseudomonadaceae</taxon>
        <taxon>Stutzerimonas</taxon>
    </lineage>
</organism>
<dbReference type="GO" id="GO:0008081">
    <property type="term" value="F:phosphoric diester hydrolase activity"/>
    <property type="evidence" value="ECO:0007669"/>
    <property type="project" value="UniProtKB-ARBA"/>
</dbReference>
<sequence>MTSSKYKLSYETWAAALVTMFILVPTVPVLLLAGFEWLGLREILLAELLFMFVCLPLLFVCLTSIRRSLGALAEDTRRIRELDFSPRNSPRSPIRELDDLHRQHDIMRRSIRAQNQALETAQEKLAGLVENGMLLSSERDKHRLLQHILMQGKRICNADAATLYLMTDHDSLRFTLRSKADQLPAFELPLHDPETGTPNERHVSTYVALRRETVIIDDVYRETRFDLSGTRRFDMESGYRTVSMLCVPLVAHSGEVLGVLQFMNATDPASGDVTSFSRQNLRFVEALASQSAVALENHNLIDSQTALIDSMIEILAGAIDAKSAYTGGHCARVPELALMLAEQASAAVEGPLADFSFETEEQWREFRIGAWLHDCGKITTPEHIVDKATKLETVYNRIHEIRMRFEVLLRDAMIERLEALTAGAPSAAVEARHAATVARLHEEFAFVAECNIGGELMAPERIERLQRVSEQRWMRHFDDRLGLSHEEVTRLEGFPARHLPVSEKLLDDKPEHLMPRVETKALDPKYGFKMSVPEHQFNFGELYNLSVSRGTLTAEERFKVNEHIVQTIVMLENLPFPKNLQRVPEYAGTHHETLLGTGYPRQLGPDQLSIPARIMAIADIFEALTACDRPYKKAKPLSESIRILARLRDRGHIDADLFALFLSSGLHLSYGDRHLRPEQLDQVDITEFLQRPIATGT</sequence>
<keyword evidence="1" id="KW-0812">Transmembrane</keyword>
<evidence type="ECO:0000256" key="1">
    <source>
        <dbReference type="SAM" id="Phobius"/>
    </source>
</evidence>
<dbReference type="SMART" id="SM00471">
    <property type="entry name" value="HDc"/>
    <property type="match status" value="1"/>
</dbReference>
<evidence type="ECO:0000313" key="5">
    <source>
        <dbReference type="Proteomes" id="UP000252554"/>
    </source>
</evidence>
<dbReference type="SUPFAM" id="SSF109604">
    <property type="entry name" value="HD-domain/PDEase-like"/>
    <property type="match status" value="2"/>
</dbReference>
<dbReference type="Proteomes" id="UP000252554">
    <property type="component" value="Unassembled WGS sequence"/>
</dbReference>
<dbReference type="Gene3D" id="1.10.3210.10">
    <property type="entry name" value="Hypothetical protein af1432"/>
    <property type="match status" value="2"/>
</dbReference>
<feature type="transmembrane region" description="Helical" evidence="1">
    <location>
        <begin position="44"/>
        <end position="65"/>
    </location>
</feature>
<accession>A0A365PUU8</accession>
<dbReference type="Proteomes" id="UP000683436">
    <property type="component" value="Chromosome"/>
</dbReference>
<evidence type="ECO:0000313" key="4">
    <source>
        <dbReference type="EMBL" id="RBA58794.1"/>
    </source>
</evidence>
<gene>
    <name evidence="4" type="ORF">DQ403_10130</name>
    <name evidence="3" type="ORF">KQ248_01915</name>
</gene>
<dbReference type="PANTHER" id="PTHR43155">
    <property type="entry name" value="CYCLIC DI-GMP PHOSPHODIESTERASE PA4108-RELATED"/>
    <property type="match status" value="1"/>
</dbReference>
<dbReference type="Pfam" id="PF01590">
    <property type="entry name" value="GAF"/>
    <property type="match status" value="1"/>
</dbReference>
<keyword evidence="1" id="KW-1133">Transmembrane helix</keyword>
<reference evidence="4 5" key="1">
    <citation type="submission" date="2018-06" db="EMBL/GenBank/DDBJ databases">
        <title>Whole genome sequencing of four bacterial strains from South Shetland trench revealing bio-synthetic gene clusters.</title>
        <authorList>
            <person name="Abdel-Mageed W.M."/>
            <person name="Lehri B."/>
            <person name="Jarmusch S.A."/>
            <person name="Miranda K."/>
            <person name="Goodfellow M."/>
            <person name="Jaspars M."/>
            <person name="Karlyshev A.V."/>
        </authorList>
    </citation>
    <scope>NUCLEOTIDE SEQUENCE [LARGE SCALE GENOMIC DNA]</scope>
    <source>
        <strain evidence="4 5">SST2</strain>
    </source>
</reference>
<dbReference type="PANTHER" id="PTHR43155:SF2">
    <property type="entry name" value="CYCLIC DI-GMP PHOSPHODIESTERASE PA4108"/>
    <property type="match status" value="1"/>
</dbReference>
<dbReference type="InterPro" id="IPR003607">
    <property type="entry name" value="HD/PDEase_dom"/>
</dbReference>